<gene>
    <name evidence="6" type="ORF">BKL49_07785</name>
</gene>
<proteinExistence type="inferred from homology"/>
<keyword evidence="2" id="KW-0805">Transcription regulation</keyword>
<feature type="domain" description="HTH lysR-type" evidence="5">
    <location>
        <begin position="1"/>
        <end position="60"/>
    </location>
</feature>
<dbReference type="Gene3D" id="1.10.10.10">
    <property type="entry name" value="Winged helix-like DNA-binding domain superfamily/Winged helix DNA-binding domain"/>
    <property type="match status" value="1"/>
</dbReference>
<dbReference type="InterPro" id="IPR058163">
    <property type="entry name" value="LysR-type_TF_proteobact-type"/>
</dbReference>
<dbReference type="OrthoDB" id="9813056at2"/>
<dbReference type="STRING" id="1907939.BKL49_07785"/>
<dbReference type="SUPFAM" id="SSF46785">
    <property type="entry name" value="Winged helix' DNA-binding domain"/>
    <property type="match status" value="1"/>
</dbReference>
<organism evidence="6 7">
    <name type="scientific">Rodentibacter myodis</name>
    <dbReference type="NCBI Taxonomy" id="1907939"/>
    <lineage>
        <taxon>Bacteria</taxon>
        <taxon>Pseudomonadati</taxon>
        <taxon>Pseudomonadota</taxon>
        <taxon>Gammaproteobacteria</taxon>
        <taxon>Pasteurellales</taxon>
        <taxon>Pasteurellaceae</taxon>
        <taxon>Rodentibacter</taxon>
    </lineage>
</organism>
<dbReference type="GO" id="GO:0006351">
    <property type="term" value="P:DNA-templated transcription"/>
    <property type="evidence" value="ECO:0007669"/>
    <property type="project" value="TreeGrafter"/>
</dbReference>
<dbReference type="PROSITE" id="PS50931">
    <property type="entry name" value="HTH_LYSR"/>
    <property type="match status" value="1"/>
</dbReference>
<sequence length="298" mass="34136">MIENMNELRSFIVVAQTSSFTKAAARLGVSTSALSHSMRKLEEQLKIKLFNRTTRSVSKTEAGEQLFKSLLPLFESIEDNVNALSTFRDTLNGKLRINGADHSFLYVIWDRLVAFMQRYPEVQLELTSDMKFTDIVAGRFDAGIRLGHEIEQDMIAVRISKDMQMCLAATPQYLAEYGMPNTIDELKKHQCLCARMPTSEGIFTWEFRSPESGELIRFMPSGKLIVNNNFLILKACLSHLGIAWIPKDRIMDQLADGTVVEILKEYAISYDGYHLYYPNRRQNSPLFKALVEYLKLKR</sequence>
<accession>A0A1V3JMW3</accession>
<dbReference type="InterPro" id="IPR036388">
    <property type="entry name" value="WH-like_DNA-bd_sf"/>
</dbReference>
<evidence type="ECO:0000256" key="2">
    <source>
        <dbReference type="ARBA" id="ARBA00023015"/>
    </source>
</evidence>
<dbReference type="EMBL" id="MLHQ01000020">
    <property type="protein sequence ID" value="OOF58176.1"/>
    <property type="molecule type" value="Genomic_DNA"/>
</dbReference>
<comment type="similarity">
    <text evidence="1">Belongs to the LysR transcriptional regulatory family.</text>
</comment>
<dbReference type="PRINTS" id="PR00039">
    <property type="entry name" value="HTHLYSR"/>
</dbReference>
<dbReference type="InterPro" id="IPR036390">
    <property type="entry name" value="WH_DNA-bd_sf"/>
</dbReference>
<dbReference type="Pfam" id="PF03466">
    <property type="entry name" value="LysR_substrate"/>
    <property type="match status" value="1"/>
</dbReference>
<evidence type="ECO:0000313" key="7">
    <source>
        <dbReference type="Proteomes" id="UP000188602"/>
    </source>
</evidence>
<evidence type="ECO:0000313" key="6">
    <source>
        <dbReference type="EMBL" id="OOF58176.1"/>
    </source>
</evidence>
<keyword evidence="7" id="KW-1185">Reference proteome</keyword>
<dbReference type="GO" id="GO:0003700">
    <property type="term" value="F:DNA-binding transcription factor activity"/>
    <property type="evidence" value="ECO:0007669"/>
    <property type="project" value="InterPro"/>
</dbReference>
<dbReference type="InterPro" id="IPR000847">
    <property type="entry name" value="LysR_HTH_N"/>
</dbReference>
<evidence type="ECO:0000256" key="3">
    <source>
        <dbReference type="ARBA" id="ARBA00023125"/>
    </source>
</evidence>
<name>A0A1V3JMW3_9PAST</name>
<dbReference type="RefSeq" id="WP_077424245.1">
    <property type="nucleotide sequence ID" value="NZ_MLHQ01000020.1"/>
</dbReference>
<dbReference type="PANTHER" id="PTHR30537:SF1">
    <property type="entry name" value="HTH-TYPE TRANSCRIPTIONAL REGULATOR PGRR"/>
    <property type="match status" value="1"/>
</dbReference>
<dbReference type="InterPro" id="IPR005119">
    <property type="entry name" value="LysR_subst-bd"/>
</dbReference>
<protein>
    <submittedName>
        <fullName evidence="6">LysR family transcriptional regulator</fullName>
    </submittedName>
</protein>
<evidence type="ECO:0000256" key="1">
    <source>
        <dbReference type="ARBA" id="ARBA00009437"/>
    </source>
</evidence>
<keyword evidence="4" id="KW-0804">Transcription</keyword>
<dbReference type="FunFam" id="1.10.10.10:FF:000001">
    <property type="entry name" value="LysR family transcriptional regulator"/>
    <property type="match status" value="1"/>
</dbReference>
<evidence type="ECO:0000256" key="4">
    <source>
        <dbReference type="ARBA" id="ARBA00023163"/>
    </source>
</evidence>
<reference evidence="6 7" key="1">
    <citation type="submission" date="2016-10" db="EMBL/GenBank/DDBJ databases">
        <title>Rodentibacter gen. nov. and new species.</title>
        <authorList>
            <person name="Christensen H."/>
        </authorList>
    </citation>
    <scope>NUCLEOTIDE SEQUENCE [LARGE SCALE GENOMIC DNA]</scope>
    <source>
        <strain evidence="6 7">Ac151</strain>
    </source>
</reference>
<evidence type="ECO:0000259" key="5">
    <source>
        <dbReference type="PROSITE" id="PS50931"/>
    </source>
</evidence>
<keyword evidence="3" id="KW-0238">DNA-binding</keyword>
<dbReference type="SUPFAM" id="SSF53850">
    <property type="entry name" value="Periplasmic binding protein-like II"/>
    <property type="match status" value="1"/>
</dbReference>
<dbReference type="Proteomes" id="UP000188602">
    <property type="component" value="Unassembled WGS sequence"/>
</dbReference>
<comment type="caution">
    <text evidence="6">The sequence shown here is derived from an EMBL/GenBank/DDBJ whole genome shotgun (WGS) entry which is preliminary data.</text>
</comment>
<dbReference type="PANTHER" id="PTHR30537">
    <property type="entry name" value="HTH-TYPE TRANSCRIPTIONAL REGULATOR"/>
    <property type="match status" value="1"/>
</dbReference>
<dbReference type="AlphaFoldDB" id="A0A1V3JMW3"/>
<dbReference type="GO" id="GO:0043565">
    <property type="term" value="F:sequence-specific DNA binding"/>
    <property type="evidence" value="ECO:0007669"/>
    <property type="project" value="TreeGrafter"/>
</dbReference>
<dbReference type="Pfam" id="PF00126">
    <property type="entry name" value="HTH_1"/>
    <property type="match status" value="1"/>
</dbReference>
<dbReference type="Gene3D" id="3.40.190.290">
    <property type="match status" value="1"/>
</dbReference>